<evidence type="ECO:0000313" key="2">
    <source>
        <dbReference type="Proteomes" id="UP001157186"/>
    </source>
</evidence>
<dbReference type="RefSeq" id="WP_284245139.1">
    <property type="nucleotide sequence ID" value="NZ_BSST01000001.1"/>
</dbReference>
<evidence type="ECO:0000313" key="1">
    <source>
        <dbReference type="EMBL" id="GLX79237.1"/>
    </source>
</evidence>
<comment type="caution">
    <text evidence="1">The sequence shown here is derived from an EMBL/GenBank/DDBJ whole genome shotgun (WGS) entry which is preliminary data.</text>
</comment>
<protein>
    <submittedName>
        <fullName evidence="1">Uncharacterized protein</fullName>
    </submittedName>
</protein>
<organism evidence="1 2">
    <name type="scientific">Thalassotalea insulae</name>
    <dbReference type="NCBI Taxonomy" id="2056778"/>
    <lineage>
        <taxon>Bacteria</taxon>
        <taxon>Pseudomonadati</taxon>
        <taxon>Pseudomonadota</taxon>
        <taxon>Gammaproteobacteria</taxon>
        <taxon>Alteromonadales</taxon>
        <taxon>Colwelliaceae</taxon>
        <taxon>Thalassotalea</taxon>
    </lineage>
</organism>
<name>A0ABQ6GV57_9GAMM</name>
<gene>
    <name evidence="1" type="ORF">tinsulaeT_25770</name>
</gene>
<dbReference type="EMBL" id="BSST01000001">
    <property type="protein sequence ID" value="GLX79237.1"/>
    <property type="molecule type" value="Genomic_DNA"/>
</dbReference>
<dbReference type="Proteomes" id="UP001157186">
    <property type="component" value="Unassembled WGS sequence"/>
</dbReference>
<keyword evidence="2" id="KW-1185">Reference proteome</keyword>
<accession>A0ABQ6GV57</accession>
<sequence>MTTMPRYIELGDWIFEIKSVRAIRTKRYGDQYSAIANFNVNGDNVYVDGLMTREQEQFTGQDFQVFKEFCRQLGAKQAHFDRFKHGKLISQKVMIEQPEPQTILQLVK</sequence>
<reference evidence="1 2" key="1">
    <citation type="submission" date="2023-03" db="EMBL/GenBank/DDBJ databases">
        <title>Draft genome sequence of Thalassotalea insulae KCTC 62186T.</title>
        <authorList>
            <person name="Sawabe T."/>
        </authorList>
    </citation>
    <scope>NUCLEOTIDE SEQUENCE [LARGE SCALE GENOMIC DNA]</scope>
    <source>
        <strain evidence="1 2">KCTC 62186</strain>
    </source>
</reference>
<proteinExistence type="predicted"/>